<proteinExistence type="predicted"/>
<name>A0ABQ8LST2_LABRO</name>
<keyword evidence="1" id="KW-0482">Metalloprotease</keyword>
<dbReference type="GO" id="GO:0008237">
    <property type="term" value="F:metallopeptidase activity"/>
    <property type="evidence" value="ECO:0007669"/>
    <property type="project" value="UniProtKB-KW"/>
</dbReference>
<keyword evidence="2" id="KW-1185">Reference proteome</keyword>
<organism evidence="1 2">
    <name type="scientific">Labeo rohita</name>
    <name type="common">Indian major carp</name>
    <name type="synonym">Cyprinus rohita</name>
    <dbReference type="NCBI Taxonomy" id="84645"/>
    <lineage>
        <taxon>Eukaryota</taxon>
        <taxon>Metazoa</taxon>
        <taxon>Chordata</taxon>
        <taxon>Craniata</taxon>
        <taxon>Vertebrata</taxon>
        <taxon>Euteleostomi</taxon>
        <taxon>Actinopterygii</taxon>
        <taxon>Neopterygii</taxon>
        <taxon>Teleostei</taxon>
        <taxon>Ostariophysi</taxon>
        <taxon>Cypriniformes</taxon>
        <taxon>Cyprinidae</taxon>
        <taxon>Labeoninae</taxon>
        <taxon>Labeonini</taxon>
        <taxon>Labeo</taxon>
    </lineage>
</organism>
<sequence length="288" mass="32241">MHQMKISDDYWRILSNSVSEPPSSCKQLLDVLANTEATGEMLVLHQTRPCNYTSVGRSLVTNLSDKLVPLKMNRKLANVFLCLTLEDFELLQGFSYAQVSTSKTISQPVVTGHINNGNGVSVDLSKVEAIAKLSKTDLMEEDDVDSVDLMLLWKDLVLGYHRYQQCWVSKIAAYTFDLKHIAGTFMCPLTHVRCPVITQQSGPCRQSSPFRMQQCLDTISAIPLEDIRQGQESDPAISKIILYLGQKKGPSRQEMVGMGARALDLLKQCYWLKVHDGVVYCVSKDPHS</sequence>
<evidence type="ECO:0000313" key="2">
    <source>
        <dbReference type="Proteomes" id="UP000830375"/>
    </source>
</evidence>
<accession>A0ABQ8LST2</accession>
<reference evidence="1 2" key="1">
    <citation type="submission" date="2022-01" db="EMBL/GenBank/DDBJ databases">
        <title>A high-quality chromosome-level genome assembly of rohu carp, Labeo rohita.</title>
        <authorList>
            <person name="Arick M.A. II"/>
            <person name="Hsu C.-Y."/>
            <person name="Magbanua Z."/>
            <person name="Pechanova O."/>
            <person name="Grover C."/>
            <person name="Miller E."/>
            <person name="Thrash A."/>
            <person name="Ezzel L."/>
            <person name="Alam S."/>
            <person name="Benzie J."/>
            <person name="Hamilton M."/>
            <person name="Karsi A."/>
            <person name="Lawrence M.L."/>
            <person name="Peterson D.G."/>
        </authorList>
    </citation>
    <scope>NUCLEOTIDE SEQUENCE [LARGE SCALE GENOMIC DNA]</scope>
    <source>
        <strain evidence="2">BAU-BD-2019</strain>
        <tissue evidence="1">Blood</tissue>
    </source>
</reference>
<dbReference type="Proteomes" id="UP000830375">
    <property type="component" value="Unassembled WGS sequence"/>
</dbReference>
<evidence type="ECO:0000313" key="1">
    <source>
        <dbReference type="EMBL" id="KAI2653710.1"/>
    </source>
</evidence>
<dbReference type="EMBL" id="JACTAM010000018">
    <property type="protein sequence ID" value="KAI2653710.1"/>
    <property type="molecule type" value="Genomic_DNA"/>
</dbReference>
<keyword evidence="1" id="KW-0378">Hydrolase</keyword>
<gene>
    <name evidence="1" type="ORF">H4Q32_014038</name>
</gene>
<keyword evidence="1" id="KW-0645">Protease</keyword>
<protein>
    <submittedName>
        <fullName evidence="1">ATP-dependent zinc metalloprotease FtsH 2</fullName>
    </submittedName>
</protein>
<comment type="caution">
    <text evidence="1">The sequence shown here is derived from an EMBL/GenBank/DDBJ whole genome shotgun (WGS) entry which is preliminary data.</text>
</comment>